<feature type="region of interest" description="Disordered" evidence="1">
    <location>
        <begin position="70"/>
        <end position="106"/>
    </location>
</feature>
<evidence type="ECO:0000313" key="2">
    <source>
        <dbReference type="Proteomes" id="UP000887566"/>
    </source>
</evidence>
<dbReference type="AlphaFoldDB" id="A0A914V872"/>
<proteinExistence type="predicted"/>
<feature type="compositionally biased region" description="Polar residues" evidence="1">
    <location>
        <begin position="328"/>
        <end position="338"/>
    </location>
</feature>
<organism evidence="2 3">
    <name type="scientific">Plectus sambesii</name>
    <dbReference type="NCBI Taxonomy" id="2011161"/>
    <lineage>
        <taxon>Eukaryota</taxon>
        <taxon>Metazoa</taxon>
        <taxon>Ecdysozoa</taxon>
        <taxon>Nematoda</taxon>
        <taxon>Chromadorea</taxon>
        <taxon>Plectida</taxon>
        <taxon>Plectina</taxon>
        <taxon>Plectoidea</taxon>
        <taxon>Plectidae</taxon>
        <taxon>Plectus</taxon>
    </lineage>
</organism>
<accession>A0A914V872</accession>
<feature type="compositionally biased region" description="Polar residues" evidence="1">
    <location>
        <begin position="305"/>
        <end position="319"/>
    </location>
</feature>
<feature type="region of interest" description="Disordered" evidence="1">
    <location>
        <begin position="296"/>
        <end position="340"/>
    </location>
</feature>
<reference evidence="3" key="1">
    <citation type="submission" date="2022-11" db="UniProtKB">
        <authorList>
            <consortium name="WormBaseParasite"/>
        </authorList>
    </citation>
    <scope>IDENTIFICATION</scope>
</reference>
<feature type="compositionally biased region" description="Polar residues" evidence="1">
    <location>
        <begin position="87"/>
        <end position="97"/>
    </location>
</feature>
<name>A0A914V872_9BILA</name>
<dbReference type="WBParaSite" id="PSAMB.scaffold1648size29060.g14180.t1">
    <property type="protein sequence ID" value="PSAMB.scaffold1648size29060.g14180.t1"/>
    <property type="gene ID" value="PSAMB.scaffold1648size29060.g14180"/>
</dbReference>
<evidence type="ECO:0000313" key="3">
    <source>
        <dbReference type="WBParaSite" id="PSAMB.scaffold1648size29060.g14180.t1"/>
    </source>
</evidence>
<dbReference type="Proteomes" id="UP000887566">
    <property type="component" value="Unplaced"/>
</dbReference>
<evidence type="ECO:0000256" key="1">
    <source>
        <dbReference type="SAM" id="MobiDB-lite"/>
    </source>
</evidence>
<keyword evidence="2" id="KW-1185">Reference proteome</keyword>
<sequence length="416" mass="45875">MLLMTDFVSMTLVDNNYLFTDAREHQDLMLNIMVVLDSPSRLNQSQVMTLYEELHANAILTPSSFNELPSIPSPSTPCRAATPPSLPSSTVSRPSQDTSTTETTTNDPFSQDLWIFIALSERANESDYQFVLNMTAEWILTQCNPQTNGNVFVFMPRSTTVTICSWSNTSQCISQLMNTSYETAIIDVDVIVENDIDFAPDIEFYLRKLSYEKNTNHHQIVLLMTDFVSMTLVDNNYLFTDAREHQDLLLSIMVVLDSPSRLNQSQVMTLYEELHANAILTPSSFNELPSIPSPATPCRAATVPSLPSSTVSRPSQDTSTTEKDDSAATESAKTTTPETSSQIATTISTTNATTTTINSSTASTVVVTHLSTTSPSTITSSKKAPLITRPLLSVMLFGISVSFLFQKPYDNFALSK</sequence>
<protein>
    <submittedName>
        <fullName evidence="3">Uncharacterized protein</fullName>
    </submittedName>
</protein>